<dbReference type="CDD" id="cd16442">
    <property type="entry name" value="BPL"/>
    <property type="match status" value="1"/>
</dbReference>
<dbReference type="Pfam" id="PF03099">
    <property type="entry name" value="BPL_LplA_LipB"/>
    <property type="match status" value="1"/>
</dbReference>
<dbReference type="InterPro" id="IPR004143">
    <property type="entry name" value="BPL_LPL_catalytic"/>
</dbReference>
<gene>
    <name evidence="6" type="ORF">SAMN05421759_102508</name>
</gene>
<evidence type="ECO:0000256" key="3">
    <source>
        <dbReference type="ARBA" id="ARBA00024227"/>
    </source>
</evidence>
<dbReference type="PROSITE" id="PS51733">
    <property type="entry name" value="BPL_LPL_CATALYTIC"/>
    <property type="match status" value="1"/>
</dbReference>
<comment type="catalytic activity">
    <reaction evidence="4">
        <text>biotin + L-lysyl-[protein] + ATP = N(6)-biotinyl-L-lysyl-[protein] + AMP + diphosphate + H(+)</text>
        <dbReference type="Rhea" id="RHEA:11756"/>
        <dbReference type="Rhea" id="RHEA-COMP:9752"/>
        <dbReference type="Rhea" id="RHEA-COMP:10505"/>
        <dbReference type="ChEBI" id="CHEBI:15378"/>
        <dbReference type="ChEBI" id="CHEBI:29969"/>
        <dbReference type="ChEBI" id="CHEBI:30616"/>
        <dbReference type="ChEBI" id="CHEBI:33019"/>
        <dbReference type="ChEBI" id="CHEBI:57586"/>
        <dbReference type="ChEBI" id="CHEBI:83144"/>
        <dbReference type="ChEBI" id="CHEBI:456215"/>
        <dbReference type="EC" id="6.3.4.15"/>
    </reaction>
</comment>
<name>A0A1N7LA23_9RHOB</name>
<dbReference type="EMBL" id="FTOQ01000002">
    <property type="protein sequence ID" value="SIS70653.1"/>
    <property type="molecule type" value="Genomic_DNA"/>
</dbReference>
<dbReference type="PANTHER" id="PTHR12835:SF5">
    <property type="entry name" value="BIOTIN--PROTEIN LIGASE"/>
    <property type="match status" value="1"/>
</dbReference>
<evidence type="ECO:0000313" key="6">
    <source>
        <dbReference type="EMBL" id="SIS70653.1"/>
    </source>
</evidence>
<dbReference type="RefSeq" id="WP_076446026.1">
    <property type="nucleotide sequence ID" value="NZ_FTOQ01000002.1"/>
</dbReference>
<sequence length="248" mass="25958">MTFPAGYDRVILPETDSTNAEALRRAGTLAGPAWIMAHRQTAARGRRGRAWAGPDGNFAATLLLHPSEPADIVALRSFVAALALHDTCVTLTGRTEAFALKWPNDVLLNGGKLAGILLESTGSGGRVAALAIGIGVNLRAAPDPAALEEGALAPVALLPETGADIPPEEFLDHLAAAYAAREADFTTHGFGPIRQAWLARAARIGQPITARTPRAETRGIFETVDATGNLVLKTPEGRVSIAAADVFF</sequence>
<dbReference type="InterPro" id="IPR003142">
    <property type="entry name" value="BPL_C"/>
</dbReference>
<dbReference type="Gene3D" id="2.30.30.100">
    <property type="match status" value="1"/>
</dbReference>
<reference evidence="7" key="1">
    <citation type="submission" date="2017-01" db="EMBL/GenBank/DDBJ databases">
        <authorList>
            <person name="Varghese N."/>
            <person name="Submissions S."/>
        </authorList>
    </citation>
    <scope>NUCLEOTIDE SEQUENCE [LARGE SCALE GENOMIC DNA]</scope>
    <source>
        <strain evidence="7">DSM 29430</strain>
    </source>
</reference>
<evidence type="ECO:0000313" key="7">
    <source>
        <dbReference type="Proteomes" id="UP000186684"/>
    </source>
</evidence>
<keyword evidence="1 6" id="KW-0436">Ligase</keyword>
<feature type="domain" description="BPL/LPL catalytic" evidence="5">
    <location>
        <begin position="1"/>
        <end position="186"/>
    </location>
</feature>
<dbReference type="AlphaFoldDB" id="A0A1N7LA23"/>
<keyword evidence="2" id="KW-0092">Biotin</keyword>
<dbReference type="NCBIfam" id="TIGR00121">
    <property type="entry name" value="birA_ligase"/>
    <property type="match status" value="1"/>
</dbReference>
<dbReference type="PANTHER" id="PTHR12835">
    <property type="entry name" value="BIOTIN PROTEIN LIGASE"/>
    <property type="match status" value="1"/>
</dbReference>
<evidence type="ECO:0000256" key="4">
    <source>
        <dbReference type="ARBA" id="ARBA00047846"/>
    </source>
</evidence>
<dbReference type="InterPro" id="IPR045864">
    <property type="entry name" value="aa-tRNA-synth_II/BPL/LPL"/>
</dbReference>
<dbReference type="InterPro" id="IPR004408">
    <property type="entry name" value="Biotin_CoA_COase_ligase"/>
</dbReference>
<keyword evidence="7" id="KW-1185">Reference proteome</keyword>
<dbReference type="GO" id="GO:0004077">
    <property type="term" value="F:biotin--[biotin carboxyl-carrier protein] ligase activity"/>
    <property type="evidence" value="ECO:0007669"/>
    <property type="project" value="UniProtKB-EC"/>
</dbReference>
<dbReference type="GO" id="GO:0005737">
    <property type="term" value="C:cytoplasm"/>
    <property type="evidence" value="ECO:0007669"/>
    <property type="project" value="TreeGrafter"/>
</dbReference>
<dbReference type="STRING" id="633194.SAMN05421759_102508"/>
<dbReference type="SUPFAM" id="SSF55681">
    <property type="entry name" value="Class II aaRS and biotin synthetases"/>
    <property type="match status" value="1"/>
</dbReference>
<dbReference type="Pfam" id="PF02237">
    <property type="entry name" value="BPL_C"/>
    <property type="match status" value="1"/>
</dbReference>
<protein>
    <recommendedName>
        <fullName evidence="3">biotin--[biotin carboxyl-carrier protein] ligase</fullName>
        <ecNumber evidence="3">6.3.4.15</ecNumber>
    </recommendedName>
</protein>
<accession>A0A1N7LA23</accession>
<dbReference type="Gene3D" id="3.30.930.10">
    <property type="entry name" value="Bira Bifunctional Protein, Domain 2"/>
    <property type="match status" value="1"/>
</dbReference>
<evidence type="ECO:0000256" key="1">
    <source>
        <dbReference type="ARBA" id="ARBA00022598"/>
    </source>
</evidence>
<dbReference type="OrthoDB" id="9807064at2"/>
<evidence type="ECO:0000256" key="2">
    <source>
        <dbReference type="ARBA" id="ARBA00023267"/>
    </source>
</evidence>
<dbReference type="Proteomes" id="UP000186684">
    <property type="component" value="Unassembled WGS sequence"/>
</dbReference>
<proteinExistence type="predicted"/>
<dbReference type="EC" id="6.3.4.15" evidence="3"/>
<organism evidence="6 7">
    <name type="scientific">Roseivivax lentus</name>
    <dbReference type="NCBI Taxonomy" id="633194"/>
    <lineage>
        <taxon>Bacteria</taxon>
        <taxon>Pseudomonadati</taxon>
        <taxon>Pseudomonadota</taxon>
        <taxon>Alphaproteobacteria</taxon>
        <taxon>Rhodobacterales</taxon>
        <taxon>Roseobacteraceae</taxon>
        <taxon>Roseivivax</taxon>
    </lineage>
</organism>
<evidence type="ECO:0000259" key="5">
    <source>
        <dbReference type="PROSITE" id="PS51733"/>
    </source>
</evidence>